<dbReference type="Gene3D" id="1.10.630.10">
    <property type="entry name" value="Cytochrome P450"/>
    <property type="match status" value="1"/>
</dbReference>
<keyword evidence="4" id="KW-0479">Metal-binding</keyword>
<evidence type="ECO:0000313" key="8">
    <source>
        <dbReference type="EMBL" id="KAJ8981729.1"/>
    </source>
</evidence>
<comment type="cofactor">
    <cofactor evidence="1">
        <name>heme</name>
        <dbReference type="ChEBI" id="CHEBI:30413"/>
    </cofactor>
</comment>
<organism evidence="8 9">
    <name type="scientific">Molorchus minor</name>
    <dbReference type="NCBI Taxonomy" id="1323400"/>
    <lineage>
        <taxon>Eukaryota</taxon>
        <taxon>Metazoa</taxon>
        <taxon>Ecdysozoa</taxon>
        <taxon>Arthropoda</taxon>
        <taxon>Hexapoda</taxon>
        <taxon>Insecta</taxon>
        <taxon>Pterygota</taxon>
        <taxon>Neoptera</taxon>
        <taxon>Endopterygota</taxon>
        <taxon>Coleoptera</taxon>
        <taxon>Polyphaga</taxon>
        <taxon>Cucujiformia</taxon>
        <taxon>Chrysomeloidea</taxon>
        <taxon>Cerambycidae</taxon>
        <taxon>Lamiinae</taxon>
        <taxon>Monochamini</taxon>
        <taxon>Molorchus</taxon>
    </lineage>
</organism>
<gene>
    <name evidence="8" type="ORF">NQ317_003794</name>
</gene>
<comment type="similarity">
    <text evidence="2">Belongs to the cytochrome P450 family.</text>
</comment>
<dbReference type="SUPFAM" id="SSF48264">
    <property type="entry name" value="Cytochrome P450"/>
    <property type="match status" value="1"/>
</dbReference>
<dbReference type="InterPro" id="IPR001128">
    <property type="entry name" value="Cyt_P450"/>
</dbReference>
<accession>A0ABQ9JVW9</accession>
<dbReference type="InterPro" id="IPR050196">
    <property type="entry name" value="Cytochrome_P450_Monoox"/>
</dbReference>
<dbReference type="PANTHER" id="PTHR24291:SF187">
    <property type="entry name" value="CYTOCHROME P450 4AE1-RELATED"/>
    <property type="match status" value="1"/>
</dbReference>
<evidence type="ECO:0000256" key="2">
    <source>
        <dbReference type="ARBA" id="ARBA00010617"/>
    </source>
</evidence>
<keyword evidence="7" id="KW-0503">Monooxygenase</keyword>
<proteinExistence type="inferred from homology"/>
<dbReference type="Pfam" id="PF00067">
    <property type="entry name" value="p450"/>
    <property type="match status" value="1"/>
</dbReference>
<evidence type="ECO:0000256" key="3">
    <source>
        <dbReference type="ARBA" id="ARBA00022617"/>
    </source>
</evidence>
<protein>
    <recommendedName>
        <fullName evidence="10">Cytochrome P450</fullName>
    </recommendedName>
</protein>
<keyword evidence="5" id="KW-0560">Oxidoreductase</keyword>
<sequence>MCITHCHVNSNSDISIETAMGVSVNAQLNADSDYVKYVREMSKIPLGRSISLFKKNDLLYKFSRDHYKEKKAVKGLHDVTYSVIDARRSELKENKSHDERADDSAIDGVLLSRDEIREEVDTFMFGGHDTTSSGISFTLLLLAHHPDIQSGNVLHSSLIFILSSSERPGKLHFNKLLTEFIVTQLQLKLQLPN</sequence>
<keyword evidence="3" id="KW-0349">Heme</keyword>
<name>A0ABQ9JVW9_9CUCU</name>
<evidence type="ECO:0000256" key="4">
    <source>
        <dbReference type="ARBA" id="ARBA00022723"/>
    </source>
</evidence>
<evidence type="ECO:0000256" key="6">
    <source>
        <dbReference type="ARBA" id="ARBA00023004"/>
    </source>
</evidence>
<evidence type="ECO:0000313" key="9">
    <source>
        <dbReference type="Proteomes" id="UP001162164"/>
    </source>
</evidence>
<keyword evidence="9" id="KW-1185">Reference proteome</keyword>
<dbReference type="Proteomes" id="UP001162164">
    <property type="component" value="Unassembled WGS sequence"/>
</dbReference>
<evidence type="ECO:0000256" key="1">
    <source>
        <dbReference type="ARBA" id="ARBA00001971"/>
    </source>
</evidence>
<evidence type="ECO:0008006" key="10">
    <source>
        <dbReference type="Google" id="ProtNLM"/>
    </source>
</evidence>
<evidence type="ECO:0000256" key="5">
    <source>
        <dbReference type="ARBA" id="ARBA00023002"/>
    </source>
</evidence>
<keyword evidence="6" id="KW-0408">Iron</keyword>
<evidence type="ECO:0000256" key="7">
    <source>
        <dbReference type="ARBA" id="ARBA00023033"/>
    </source>
</evidence>
<dbReference type="InterPro" id="IPR036396">
    <property type="entry name" value="Cyt_P450_sf"/>
</dbReference>
<reference evidence="8" key="1">
    <citation type="journal article" date="2023" name="Insect Mol. Biol.">
        <title>Genome sequencing provides insights into the evolution of gene families encoding plant cell wall-degrading enzymes in longhorned beetles.</title>
        <authorList>
            <person name="Shin N.R."/>
            <person name="Okamura Y."/>
            <person name="Kirsch R."/>
            <person name="Pauchet Y."/>
        </authorList>
    </citation>
    <scope>NUCLEOTIDE SEQUENCE</scope>
    <source>
        <strain evidence="8">MMC_N1</strain>
    </source>
</reference>
<dbReference type="EMBL" id="JAPWTJ010000169">
    <property type="protein sequence ID" value="KAJ8981729.1"/>
    <property type="molecule type" value="Genomic_DNA"/>
</dbReference>
<comment type="caution">
    <text evidence="8">The sequence shown here is derived from an EMBL/GenBank/DDBJ whole genome shotgun (WGS) entry which is preliminary data.</text>
</comment>
<dbReference type="PANTHER" id="PTHR24291">
    <property type="entry name" value="CYTOCHROME P450 FAMILY 4"/>
    <property type="match status" value="1"/>
</dbReference>